<feature type="transmembrane region" description="Helical" evidence="1">
    <location>
        <begin position="40"/>
        <end position="59"/>
    </location>
</feature>
<keyword evidence="1" id="KW-0812">Transmembrane</keyword>
<comment type="caution">
    <text evidence="2">The sequence shown here is derived from an EMBL/GenBank/DDBJ whole genome shotgun (WGS) entry which is preliminary data.</text>
</comment>
<gene>
    <name evidence="2" type="ORF">S01H1_28806</name>
</gene>
<feature type="transmembrane region" description="Helical" evidence="1">
    <location>
        <begin position="89"/>
        <end position="114"/>
    </location>
</feature>
<evidence type="ECO:0000313" key="2">
    <source>
        <dbReference type="EMBL" id="GAF86423.1"/>
    </source>
</evidence>
<protein>
    <recommendedName>
        <fullName evidence="3">Major facilitator superfamily (MFS) profile domain-containing protein</fullName>
    </recommendedName>
</protein>
<keyword evidence="1" id="KW-0472">Membrane</keyword>
<dbReference type="EMBL" id="BARS01017626">
    <property type="protein sequence ID" value="GAF86423.1"/>
    <property type="molecule type" value="Genomic_DNA"/>
</dbReference>
<evidence type="ECO:0000256" key="1">
    <source>
        <dbReference type="SAM" id="Phobius"/>
    </source>
</evidence>
<keyword evidence="1" id="KW-1133">Transmembrane helix</keyword>
<accession>X0SYY9</accession>
<evidence type="ECO:0008006" key="3">
    <source>
        <dbReference type="Google" id="ProtNLM"/>
    </source>
</evidence>
<organism evidence="2">
    <name type="scientific">marine sediment metagenome</name>
    <dbReference type="NCBI Taxonomy" id="412755"/>
    <lineage>
        <taxon>unclassified sequences</taxon>
        <taxon>metagenomes</taxon>
        <taxon>ecological metagenomes</taxon>
    </lineage>
</organism>
<sequence length="127" mass="14397">MRVRWLRVLRDIIIVTIFVFVGGFIVGFATQGLFTKESMLVATLFLGTLGFCLCGCLTTENRWKHLFIVASGVWLVNMLWELLPKQFSMLAWVLSIFIIFIPMVIGGALSSILVKAPKQKEKTDEQK</sequence>
<feature type="transmembrane region" description="Helical" evidence="1">
    <location>
        <begin position="66"/>
        <end position="83"/>
    </location>
</feature>
<feature type="transmembrane region" description="Helical" evidence="1">
    <location>
        <begin position="12"/>
        <end position="34"/>
    </location>
</feature>
<name>X0SYY9_9ZZZZ</name>
<dbReference type="AlphaFoldDB" id="X0SYY9"/>
<reference evidence="2" key="1">
    <citation type="journal article" date="2014" name="Front. Microbiol.">
        <title>High frequency of phylogenetically diverse reductive dehalogenase-homologous genes in deep subseafloor sedimentary metagenomes.</title>
        <authorList>
            <person name="Kawai M."/>
            <person name="Futagami T."/>
            <person name="Toyoda A."/>
            <person name="Takaki Y."/>
            <person name="Nishi S."/>
            <person name="Hori S."/>
            <person name="Arai W."/>
            <person name="Tsubouchi T."/>
            <person name="Morono Y."/>
            <person name="Uchiyama I."/>
            <person name="Ito T."/>
            <person name="Fujiyama A."/>
            <person name="Inagaki F."/>
            <person name="Takami H."/>
        </authorList>
    </citation>
    <scope>NUCLEOTIDE SEQUENCE</scope>
    <source>
        <strain evidence="2">Expedition CK06-06</strain>
    </source>
</reference>
<proteinExistence type="predicted"/>